<dbReference type="CDD" id="cd04301">
    <property type="entry name" value="NAT_SF"/>
    <property type="match status" value="1"/>
</dbReference>
<feature type="domain" description="N-acetyltransferase" evidence="1">
    <location>
        <begin position="1"/>
        <end position="141"/>
    </location>
</feature>
<accession>A0A1M4PR67</accession>
<dbReference type="Pfam" id="PF00583">
    <property type="entry name" value="Acetyltransf_1"/>
    <property type="match status" value="1"/>
</dbReference>
<organism evidence="2 3">
    <name type="scientific">[Clostridium] ultunense Esp</name>
    <dbReference type="NCBI Taxonomy" id="1288971"/>
    <lineage>
        <taxon>Bacteria</taxon>
        <taxon>Bacillati</taxon>
        <taxon>Bacillota</taxon>
        <taxon>Tissierellia</taxon>
        <taxon>Tissierellales</taxon>
        <taxon>Tepidimicrobiaceae</taxon>
        <taxon>Schnuerera</taxon>
    </lineage>
</organism>
<sequence>MHNRIKIAKYLMREPGEFNMSIENEIKFIKNKANNDKEIFLTAKVNGNIVGTLGFTTSSLKRYQHKGQFGIAILKEFWNYGIGSKLIETMINWADNSNFLKICLEVDSNNERAIKLYEKFGFQQEGILKFDEYLEKGVYIDSIIMSRINKER</sequence>
<dbReference type="PANTHER" id="PTHR43415">
    <property type="entry name" value="SPERMIDINE N(1)-ACETYLTRANSFERASE"/>
    <property type="match status" value="1"/>
</dbReference>
<dbReference type="AlphaFoldDB" id="A0A1M4PR67"/>
<dbReference type="PANTHER" id="PTHR43415:SF3">
    <property type="entry name" value="GNAT-FAMILY ACETYLTRANSFERASE"/>
    <property type="match status" value="1"/>
</dbReference>
<name>A0A1M4PR67_9FIRM</name>
<dbReference type="SUPFAM" id="SSF55729">
    <property type="entry name" value="Acyl-CoA N-acyltransferases (Nat)"/>
    <property type="match status" value="1"/>
</dbReference>
<evidence type="ECO:0000313" key="3">
    <source>
        <dbReference type="Proteomes" id="UP000245423"/>
    </source>
</evidence>
<evidence type="ECO:0000313" key="2">
    <source>
        <dbReference type="EMBL" id="SHD77987.1"/>
    </source>
</evidence>
<proteinExistence type="predicted"/>
<dbReference type="GO" id="GO:0016747">
    <property type="term" value="F:acyltransferase activity, transferring groups other than amino-acyl groups"/>
    <property type="evidence" value="ECO:0007669"/>
    <property type="project" value="InterPro"/>
</dbReference>
<evidence type="ECO:0000259" key="1">
    <source>
        <dbReference type="PROSITE" id="PS51186"/>
    </source>
</evidence>
<dbReference type="Proteomes" id="UP000245423">
    <property type="component" value="Chromosome 1"/>
</dbReference>
<gene>
    <name evidence="2" type="ORF">CUESP1_2645</name>
</gene>
<reference evidence="2 3" key="1">
    <citation type="submission" date="2016-11" db="EMBL/GenBank/DDBJ databases">
        <authorList>
            <person name="Manzoor S."/>
        </authorList>
    </citation>
    <scope>NUCLEOTIDE SEQUENCE [LARGE SCALE GENOMIC DNA]</scope>
    <source>
        <strain evidence="2">Clostridium ultunense strain Esp</strain>
    </source>
</reference>
<protein>
    <submittedName>
        <fullName evidence="2">GCN5-related N-acetyltransferase</fullName>
    </submittedName>
</protein>
<dbReference type="InterPro" id="IPR016181">
    <property type="entry name" value="Acyl_CoA_acyltransferase"/>
</dbReference>
<dbReference type="OrthoDB" id="948250at2"/>
<keyword evidence="3" id="KW-1185">Reference proteome</keyword>
<dbReference type="PROSITE" id="PS51186">
    <property type="entry name" value="GNAT"/>
    <property type="match status" value="1"/>
</dbReference>
<dbReference type="InterPro" id="IPR000182">
    <property type="entry name" value="GNAT_dom"/>
</dbReference>
<dbReference type="EMBL" id="LT669839">
    <property type="protein sequence ID" value="SHD77987.1"/>
    <property type="molecule type" value="Genomic_DNA"/>
</dbReference>
<dbReference type="Gene3D" id="3.40.630.30">
    <property type="match status" value="1"/>
</dbReference>
<keyword evidence="2" id="KW-0808">Transferase</keyword>